<organism evidence="1">
    <name type="scientific">marine sediment metagenome</name>
    <dbReference type="NCBI Taxonomy" id="412755"/>
    <lineage>
        <taxon>unclassified sequences</taxon>
        <taxon>metagenomes</taxon>
        <taxon>ecological metagenomes</taxon>
    </lineage>
</organism>
<evidence type="ECO:0000313" key="1">
    <source>
        <dbReference type="EMBL" id="GAJ20773.1"/>
    </source>
</evidence>
<accession>X1UTD4</accession>
<proteinExistence type="predicted"/>
<gene>
    <name evidence="1" type="ORF">S12H4_55340</name>
</gene>
<sequence length="75" mass="8470">MSVQLRSPAPNDSVAYRVSRIEYRVKIQEKLVGADLVSARAISNEFMILNLQKYVTCHTLHIKKLTGKLVNRVTG</sequence>
<dbReference type="AlphaFoldDB" id="X1UTD4"/>
<protein>
    <submittedName>
        <fullName evidence="1">Uncharacterized protein</fullName>
    </submittedName>
</protein>
<name>X1UTD4_9ZZZZ</name>
<dbReference type="EMBL" id="BARW01035487">
    <property type="protein sequence ID" value="GAJ20773.1"/>
    <property type="molecule type" value="Genomic_DNA"/>
</dbReference>
<reference evidence="1" key="1">
    <citation type="journal article" date="2014" name="Front. Microbiol.">
        <title>High frequency of phylogenetically diverse reductive dehalogenase-homologous genes in deep subseafloor sedimentary metagenomes.</title>
        <authorList>
            <person name="Kawai M."/>
            <person name="Futagami T."/>
            <person name="Toyoda A."/>
            <person name="Takaki Y."/>
            <person name="Nishi S."/>
            <person name="Hori S."/>
            <person name="Arai W."/>
            <person name="Tsubouchi T."/>
            <person name="Morono Y."/>
            <person name="Uchiyama I."/>
            <person name="Ito T."/>
            <person name="Fujiyama A."/>
            <person name="Inagaki F."/>
            <person name="Takami H."/>
        </authorList>
    </citation>
    <scope>NUCLEOTIDE SEQUENCE</scope>
    <source>
        <strain evidence="1">Expedition CK06-06</strain>
    </source>
</reference>
<comment type="caution">
    <text evidence="1">The sequence shown here is derived from an EMBL/GenBank/DDBJ whole genome shotgun (WGS) entry which is preliminary data.</text>
</comment>